<evidence type="ECO:0000313" key="3">
    <source>
        <dbReference type="Proteomes" id="UP000838878"/>
    </source>
</evidence>
<sequence length="76" mass="8437">MKACVVLALFLVVALAAVAQSNEAKAEVPQIHNLLKRQIRPIIPQLPRCALWECNSNCIRRGFRGGYCAFTGCQCY</sequence>
<organism evidence="2 3">
    <name type="scientific">Brenthis ino</name>
    <name type="common">lesser marbled fritillary</name>
    <dbReference type="NCBI Taxonomy" id="405034"/>
    <lineage>
        <taxon>Eukaryota</taxon>
        <taxon>Metazoa</taxon>
        <taxon>Ecdysozoa</taxon>
        <taxon>Arthropoda</taxon>
        <taxon>Hexapoda</taxon>
        <taxon>Insecta</taxon>
        <taxon>Pterygota</taxon>
        <taxon>Neoptera</taxon>
        <taxon>Endopterygota</taxon>
        <taxon>Lepidoptera</taxon>
        <taxon>Glossata</taxon>
        <taxon>Ditrysia</taxon>
        <taxon>Papilionoidea</taxon>
        <taxon>Nymphalidae</taxon>
        <taxon>Heliconiinae</taxon>
        <taxon>Argynnini</taxon>
        <taxon>Brenthis</taxon>
    </lineage>
</organism>
<protein>
    <recommendedName>
        <fullName evidence="4">Defensin</fullName>
    </recommendedName>
</protein>
<dbReference type="Proteomes" id="UP000838878">
    <property type="component" value="Chromosome 12"/>
</dbReference>
<reference evidence="2" key="1">
    <citation type="submission" date="2021-12" db="EMBL/GenBank/DDBJ databases">
        <authorList>
            <person name="Martin H S."/>
        </authorList>
    </citation>
    <scope>NUCLEOTIDE SEQUENCE</scope>
</reference>
<feature type="chain" id="PRO_5035445116" description="Defensin" evidence="1">
    <location>
        <begin position="20"/>
        <end position="76"/>
    </location>
</feature>
<dbReference type="Gene3D" id="3.30.30.10">
    <property type="entry name" value="Knottin, scorpion toxin-like"/>
    <property type="match status" value="1"/>
</dbReference>
<evidence type="ECO:0000313" key="2">
    <source>
        <dbReference type="EMBL" id="CAH0717392.1"/>
    </source>
</evidence>
<dbReference type="SUPFAM" id="SSF57095">
    <property type="entry name" value="Scorpion toxin-like"/>
    <property type="match status" value="1"/>
</dbReference>
<feature type="signal peptide" evidence="1">
    <location>
        <begin position="1"/>
        <end position="19"/>
    </location>
</feature>
<keyword evidence="3" id="KW-1185">Reference proteome</keyword>
<dbReference type="EMBL" id="OV170232">
    <property type="protein sequence ID" value="CAH0717392.1"/>
    <property type="molecule type" value="Genomic_DNA"/>
</dbReference>
<proteinExistence type="predicted"/>
<name>A0A8J9UPL4_9NEOP</name>
<dbReference type="AlphaFoldDB" id="A0A8J9UPL4"/>
<accession>A0A8J9UPL4</accession>
<evidence type="ECO:0008006" key="4">
    <source>
        <dbReference type="Google" id="ProtNLM"/>
    </source>
</evidence>
<feature type="non-terminal residue" evidence="2">
    <location>
        <position position="76"/>
    </location>
</feature>
<dbReference type="GO" id="GO:0051707">
    <property type="term" value="P:response to other organism"/>
    <property type="evidence" value="ECO:0007669"/>
    <property type="project" value="UniProtKB-ARBA"/>
</dbReference>
<keyword evidence="1" id="KW-0732">Signal</keyword>
<gene>
    <name evidence="2" type="ORF">BINO364_LOCUS4003</name>
</gene>
<dbReference type="OrthoDB" id="6900318at2759"/>
<dbReference type="InterPro" id="IPR036574">
    <property type="entry name" value="Scorpion_toxin-like_sf"/>
</dbReference>
<evidence type="ECO:0000256" key="1">
    <source>
        <dbReference type="SAM" id="SignalP"/>
    </source>
</evidence>